<dbReference type="InterPro" id="IPR018672">
    <property type="entry name" value="DUF2140"/>
</dbReference>
<reference evidence="1 2" key="1">
    <citation type="submission" date="2023-07" db="EMBL/GenBank/DDBJ databases">
        <title>Genomic Encyclopedia of Type Strains, Phase IV (KMG-IV): sequencing the most valuable type-strain genomes for metagenomic binning, comparative biology and taxonomic classification.</title>
        <authorList>
            <person name="Goeker M."/>
        </authorList>
    </citation>
    <scope>NUCLEOTIDE SEQUENCE [LARGE SCALE GENOMIC DNA]</scope>
    <source>
        <strain evidence="1 2">DSM 4006</strain>
    </source>
</reference>
<keyword evidence="2" id="KW-1185">Reference proteome</keyword>
<dbReference type="Proteomes" id="UP001232973">
    <property type="component" value="Unassembled WGS sequence"/>
</dbReference>
<dbReference type="Pfam" id="PF09911">
    <property type="entry name" value="DUF2140"/>
    <property type="match status" value="1"/>
</dbReference>
<dbReference type="RefSeq" id="WP_274454479.1">
    <property type="nucleotide sequence ID" value="NZ_CP067097.1"/>
</dbReference>
<organism evidence="1 2">
    <name type="scientific">Alicyclobacillus cycloheptanicus</name>
    <dbReference type="NCBI Taxonomy" id="1457"/>
    <lineage>
        <taxon>Bacteria</taxon>
        <taxon>Bacillati</taxon>
        <taxon>Bacillota</taxon>
        <taxon>Bacilli</taxon>
        <taxon>Bacillales</taxon>
        <taxon>Alicyclobacillaceae</taxon>
        <taxon>Alicyclobacillus</taxon>
    </lineage>
</organism>
<comment type="caution">
    <text evidence="1">The sequence shown here is derived from an EMBL/GenBank/DDBJ whole genome shotgun (WGS) entry which is preliminary data.</text>
</comment>
<evidence type="ECO:0000313" key="2">
    <source>
        <dbReference type="Proteomes" id="UP001232973"/>
    </source>
</evidence>
<sequence>MWKKLFVLLLSFDLLVIVAGAVGFAVLSQPHKQPSPPAQSVGQEAEIPLTIGQDAINTYLAYAVSESSELRKTVSYATVQLGTEWNLQFGFLVGGRVLPVSILVTPTIHSGNLDLRVQQAHMGGLPIPPAVLVSVLQHAPLPAWIVADRDTNTIDLNVTARPKSPYGVRFVSYDATTKQLSVILLVAPKAALPPQA</sequence>
<name>A0ABT9XKC9_9BACL</name>
<gene>
    <name evidence="1" type="ORF">J2S03_002615</name>
</gene>
<accession>A0ABT9XKC9</accession>
<dbReference type="EMBL" id="JAUSTP010000023">
    <property type="protein sequence ID" value="MDQ0190748.1"/>
    <property type="molecule type" value="Genomic_DNA"/>
</dbReference>
<protein>
    <submittedName>
        <fullName evidence="1">Uncharacterized protein YpmS</fullName>
    </submittedName>
</protein>
<proteinExistence type="predicted"/>
<evidence type="ECO:0000313" key="1">
    <source>
        <dbReference type="EMBL" id="MDQ0190748.1"/>
    </source>
</evidence>